<comment type="caution">
    <text evidence="1">The sequence shown here is derived from an EMBL/GenBank/DDBJ whole genome shotgun (WGS) entry which is preliminary data.</text>
</comment>
<name>A0A9K3J0I1_HELAN</name>
<proteinExistence type="predicted"/>
<sequence length="102" mass="12459">MVIGRLDQSRHAWRMDYLHKNYTTKQNHDPADILEGYAYARRLTRNKFRLVQELTNQDIEPRKIWNAITEQNPENKFVLNDIHNARQEISHYNYLIYWSLQK</sequence>
<evidence type="ECO:0000313" key="1">
    <source>
        <dbReference type="EMBL" id="KAF5806238.1"/>
    </source>
</evidence>
<reference evidence="1" key="1">
    <citation type="journal article" date="2017" name="Nature">
        <title>The sunflower genome provides insights into oil metabolism, flowering and Asterid evolution.</title>
        <authorList>
            <person name="Badouin H."/>
            <person name="Gouzy J."/>
            <person name="Grassa C.J."/>
            <person name="Murat F."/>
            <person name="Staton S.E."/>
            <person name="Cottret L."/>
            <person name="Lelandais-Briere C."/>
            <person name="Owens G.L."/>
            <person name="Carrere S."/>
            <person name="Mayjonade B."/>
            <person name="Legrand L."/>
            <person name="Gill N."/>
            <person name="Kane N.C."/>
            <person name="Bowers J.E."/>
            <person name="Hubner S."/>
            <person name="Bellec A."/>
            <person name="Berard A."/>
            <person name="Berges H."/>
            <person name="Blanchet N."/>
            <person name="Boniface M.C."/>
            <person name="Brunel D."/>
            <person name="Catrice O."/>
            <person name="Chaidir N."/>
            <person name="Claudel C."/>
            <person name="Donnadieu C."/>
            <person name="Faraut T."/>
            <person name="Fievet G."/>
            <person name="Helmstetter N."/>
            <person name="King M."/>
            <person name="Knapp S.J."/>
            <person name="Lai Z."/>
            <person name="Le Paslier M.C."/>
            <person name="Lippi Y."/>
            <person name="Lorenzon L."/>
            <person name="Mandel J.R."/>
            <person name="Marage G."/>
            <person name="Marchand G."/>
            <person name="Marquand E."/>
            <person name="Bret-Mestries E."/>
            <person name="Morien E."/>
            <person name="Nambeesan S."/>
            <person name="Nguyen T."/>
            <person name="Pegot-Espagnet P."/>
            <person name="Pouilly N."/>
            <person name="Raftis F."/>
            <person name="Sallet E."/>
            <person name="Schiex T."/>
            <person name="Thomas J."/>
            <person name="Vandecasteele C."/>
            <person name="Vares D."/>
            <person name="Vear F."/>
            <person name="Vautrin S."/>
            <person name="Crespi M."/>
            <person name="Mangin B."/>
            <person name="Burke J.M."/>
            <person name="Salse J."/>
            <person name="Munos S."/>
            <person name="Vincourt P."/>
            <person name="Rieseberg L.H."/>
            <person name="Langlade N.B."/>
        </authorList>
    </citation>
    <scope>NUCLEOTIDE SEQUENCE</scope>
    <source>
        <tissue evidence="1">Leaves</tissue>
    </source>
</reference>
<organism evidence="1 2">
    <name type="scientific">Helianthus annuus</name>
    <name type="common">Common sunflower</name>
    <dbReference type="NCBI Taxonomy" id="4232"/>
    <lineage>
        <taxon>Eukaryota</taxon>
        <taxon>Viridiplantae</taxon>
        <taxon>Streptophyta</taxon>
        <taxon>Embryophyta</taxon>
        <taxon>Tracheophyta</taxon>
        <taxon>Spermatophyta</taxon>
        <taxon>Magnoliopsida</taxon>
        <taxon>eudicotyledons</taxon>
        <taxon>Gunneridae</taxon>
        <taxon>Pentapetalae</taxon>
        <taxon>asterids</taxon>
        <taxon>campanulids</taxon>
        <taxon>Asterales</taxon>
        <taxon>Asteraceae</taxon>
        <taxon>Asteroideae</taxon>
        <taxon>Heliantheae alliance</taxon>
        <taxon>Heliantheae</taxon>
        <taxon>Helianthus</taxon>
    </lineage>
</organism>
<gene>
    <name evidence="1" type="ORF">HanXRQr2_Chr05g0219021</name>
</gene>
<dbReference type="Gramene" id="mRNA:HanXRQr2_Chr05g0219021">
    <property type="protein sequence ID" value="CDS:HanXRQr2_Chr05g0219021.1"/>
    <property type="gene ID" value="HanXRQr2_Chr05g0219021"/>
</dbReference>
<dbReference type="AlphaFoldDB" id="A0A9K3J0I1"/>
<dbReference type="Proteomes" id="UP000215914">
    <property type="component" value="Unassembled WGS sequence"/>
</dbReference>
<protein>
    <submittedName>
        <fullName evidence="1">Uncharacterized protein</fullName>
    </submittedName>
</protein>
<reference evidence="1" key="2">
    <citation type="submission" date="2020-06" db="EMBL/GenBank/DDBJ databases">
        <title>Helianthus annuus Genome sequencing and assembly Release 2.</title>
        <authorList>
            <person name="Gouzy J."/>
            <person name="Langlade N."/>
            <person name="Munos S."/>
        </authorList>
    </citation>
    <scope>NUCLEOTIDE SEQUENCE</scope>
    <source>
        <tissue evidence="1">Leaves</tissue>
    </source>
</reference>
<dbReference type="EMBL" id="MNCJ02000320">
    <property type="protein sequence ID" value="KAF5806238.1"/>
    <property type="molecule type" value="Genomic_DNA"/>
</dbReference>
<evidence type="ECO:0000313" key="2">
    <source>
        <dbReference type="Proteomes" id="UP000215914"/>
    </source>
</evidence>
<keyword evidence="2" id="KW-1185">Reference proteome</keyword>
<accession>A0A9K3J0I1</accession>